<evidence type="ECO:0000256" key="1">
    <source>
        <dbReference type="ARBA" id="ARBA00010923"/>
    </source>
</evidence>
<dbReference type="Gene3D" id="3.90.220.20">
    <property type="entry name" value="DNA methylase specificity domains"/>
    <property type="match status" value="2"/>
</dbReference>
<dbReference type="STRING" id="1562970.ING2E5B_2274"/>
<dbReference type="GO" id="GO:0009307">
    <property type="term" value="P:DNA restriction-modification system"/>
    <property type="evidence" value="ECO:0007669"/>
    <property type="project" value="UniProtKB-KW"/>
</dbReference>
<dbReference type="OrthoDB" id="5197377at2"/>
<keyword evidence="3" id="KW-0238">DNA-binding</keyword>
<evidence type="ECO:0000256" key="2">
    <source>
        <dbReference type="ARBA" id="ARBA00022747"/>
    </source>
</evidence>
<dbReference type="InterPro" id="IPR044946">
    <property type="entry name" value="Restrct_endonuc_typeI_TRD_sf"/>
</dbReference>
<dbReference type="Pfam" id="PF01420">
    <property type="entry name" value="Methylase_S"/>
    <property type="match status" value="2"/>
</dbReference>
<dbReference type="PANTHER" id="PTHR30408:SF12">
    <property type="entry name" value="TYPE I RESTRICTION ENZYME MJAVIII SPECIFICITY SUBUNIT"/>
    <property type="match status" value="1"/>
</dbReference>
<evidence type="ECO:0000313" key="6">
    <source>
        <dbReference type="Proteomes" id="UP000032417"/>
    </source>
</evidence>
<dbReference type="EMBL" id="LN515532">
    <property type="protein sequence ID" value="CEA17001.1"/>
    <property type="molecule type" value="Genomic_DNA"/>
</dbReference>
<dbReference type="PANTHER" id="PTHR30408">
    <property type="entry name" value="TYPE-1 RESTRICTION ENZYME ECOKI SPECIFICITY PROTEIN"/>
    <property type="match status" value="1"/>
</dbReference>
<dbReference type="SUPFAM" id="SSF116734">
    <property type="entry name" value="DNA methylase specificity domain"/>
    <property type="match status" value="2"/>
</dbReference>
<evidence type="ECO:0000256" key="3">
    <source>
        <dbReference type="ARBA" id="ARBA00023125"/>
    </source>
</evidence>
<dbReference type="KEGG" id="pbt:ING2E5B_2274"/>
<comment type="similarity">
    <text evidence="1">Belongs to the type-I restriction system S methylase family.</text>
</comment>
<protein>
    <recommendedName>
        <fullName evidence="4">Type I restriction modification DNA specificity domain-containing protein</fullName>
    </recommendedName>
</protein>
<keyword evidence="2" id="KW-0680">Restriction system</keyword>
<dbReference type="AlphaFoldDB" id="A0A098C3I4"/>
<evidence type="ECO:0000313" key="5">
    <source>
        <dbReference type="EMBL" id="CEA17001.1"/>
    </source>
</evidence>
<evidence type="ECO:0000259" key="4">
    <source>
        <dbReference type="Pfam" id="PF01420"/>
    </source>
</evidence>
<reference evidence="5 6" key="1">
    <citation type="submission" date="2014-08" db="EMBL/GenBank/DDBJ databases">
        <authorList>
            <person name="Wibberg D."/>
        </authorList>
    </citation>
    <scope>NUCLEOTIDE SEQUENCE [LARGE SCALE GENOMIC DNA]</scope>
    <source>
        <strain evidence="6">ING2-E5B</strain>
    </source>
</reference>
<proteinExistence type="inferred from homology"/>
<feature type="domain" description="Type I restriction modification DNA specificity" evidence="4">
    <location>
        <begin position="270"/>
        <end position="428"/>
    </location>
</feature>
<dbReference type="GO" id="GO:0003677">
    <property type="term" value="F:DNA binding"/>
    <property type="evidence" value="ECO:0007669"/>
    <property type="project" value="UniProtKB-KW"/>
</dbReference>
<gene>
    <name evidence="5" type="ORF">ING2E5B_2274</name>
</gene>
<dbReference type="InterPro" id="IPR052021">
    <property type="entry name" value="Type-I_RS_S_subunit"/>
</dbReference>
<keyword evidence="6" id="KW-1185">Reference proteome</keyword>
<feature type="domain" description="Type I restriction modification DNA specificity" evidence="4">
    <location>
        <begin position="41"/>
        <end position="187"/>
    </location>
</feature>
<name>A0A098C3I4_9BACT</name>
<dbReference type="InterPro" id="IPR000055">
    <property type="entry name" value="Restrct_endonuc_typeI_TRD"/>
</dbReference>
<sequence>MATKITTTYASEIESTARLEPRFFYNQNLLKKSFDKYGFEELNSFTTLKSGSTPEHYEEMKNKDDFYFIKSADVKRYNLNFSTISFVSKDTHNARKKFKVIPNDVLLSNTGKYLGFACLIPEKINEATTNQNIIRIRFKEKAETRFTPFFILSFLNSLFGQIEIESLLTLTGQKYLNMEKFREFKIPKIEEKSIKEISEKTKKIIENEMKSLSILEQAQAIFYQKSGIDFSKIQKEKTFSVNLSDFAEYDLWTPAFSYPLYVNTLKAIQKKWQTIPLSEIATVKKGNEVGSDNYNKYLDKKDSDIPFIRTSDLVNYEVDQFPDFYIPEEIYQELMQDVKAGDVLFTKDGKIGMSAMITKNDKAIIASGMVRLRLKAEAKKYNLSSEYLFIVLSLKETGLYPAIRRTVVASTIPHLREERLKEFEIPILDKTSMDEITKLVKEAFELKDEKKKLIKEVREEIDSYFDI</sequence>
<dbReference type="Proteomes" id="UP000032417">
    <property type="component" value="Chromosome 1"/>
</dbReference>
<organism evidence="5 6">
    <name type="scientific">Fermentimonas caenicola</name>
    <dbReference type="NCBI Taxonomy" id="1562970"/>
    <lineage>
        <taxon>Bacteria</taxon>
        <taxon>Pseudomonadati</taxon>
        <taxon>Bacteroidota</taxon>
        <taxon>Bacteroidia</taxon>
        <taxon>Bacteroidales</taxon>
        <taxon>Dysgonomonadaceae</taxon>
        <taxon>Fermentimonas</taxon>
    </lineage>
</organism>
<dbReference type="REBASE" id="385628">
    <property type="entry name" value="S.Psp385ORF2273P"/>
</dbReference>
<accession>A0A098C3I4</accession>
<dbReference type="HOGENOM" id="CLU_585071_0_0_10"/>